<dbReference type="STRING" id="546871.SAMN04488543_1340"/>
<gene>
    <name evidence="2" type="ORF">SAMN04488543_1340</name>
</gene>
<protein>
    <submittedName>
        <fullName evidence="2">Nucleoside-diphosphate-sugar epimerase</fullName>
    </submittedName>
</protein>
<sequence>MELLVLGGTRFVGRAVVADALARGWSVTALHRGVTPGLPDAVRALHADRTDEAALAAALGDRRFDAVVDTWAGAPVVATTAARLLQGRAERFGYVSSSSVYVWGEHVDEDSPLVEADPSSAGTDYAADKRGAELGVLDTFPDALLARAGLILGPFEDIGRLPWWLTRIAAGGRVVAPGRPERPLQHVDVRDLAHWLLDGLASGRAGPFDTISRSGHATTASLLEACVAVTGADAELVWVGEEQLAAAGVEPWTQLPCWVPETGEYAGFLESDTARAAAAGLVCRPVRDTVADTWAWLQERGPTAQRPDRPVHGLPAELEQQLLAAP</sequence>
<dbReference type="InterPro" id="IPR051783">
    <property type="entry name" value="NAD(P)-dependent_oxidoreduct"/>
</dbReference>
<reference evidence="2 3" key="1">
    <citation type="submission" date="2016-10" db="EMBL/GenBank/DDBJ databases">
        <authorList>
            <person name="de Groot N.N."/>
        </authorList>
    </citation>
    <scope>NUCLEOTIDE SEQUENCE [LARGE SCALE GENOMIC DNA]</scope>
    <source>
        <strain evidence="2 3">DSM 21741</strain>
    </source>
</reference>
<accession>A0A1H1QJU8</accession>
<dbReference type="OrthoDB" id="7941246at2"/>
<dbReference type="InterPro" id="IPR001509">
    <property type="entry name" value="Epimerase_deHydtase"/>
</dbReference>
<dbReference type="Pfam" id="PF01370">
    <property type="entry name" value="Epimerase"/>
    <property type="match status" value="1"/>
</dbReference>
<dbReference type="EMBL" id="LT629749">
    <property type="protein sequence ID" value="SDS23607.1"/>
    <property type="molecule type" value="Genomic_DNA"/>
</dbReference>
<dbReference type="PANTHER" id="PTHR48079">
    <property type="entry name" value="PROTEIN YEEZ"/>
    <property type="match status" value="1"/>
</dbReference>
<keyword evidence="3" id="KW-1185">Reference proteome</keyword>
<dbReference type="PANTHER" id="PTHR48079:SF6">
    <property type="entry name" value="NAD(P)-BINDING DOMAIN-CONTAINING PROTEIN-RELATED"/>
    <property type="match status" value="1"/>
</dbReference>
<dbReference type="AlphaFoldDB" id="A0A1H1QJU8"/>
<dbReference type="GO" id="GO:0005737">
    <property type="term" value="C:cytoplasm"/>
    <property type="evidence" value="ECO:0007669"/>
    <property type="project" value="TreeGrafter"/>
</dbReference>
<dbReference type="SUPFAM" id="SSF51735">
    <property type="entry name" value="NAD(P)-binding Rossmann-fold domains"/>
    <property type="match status" value="1"/>
</dbReference>
<evidence type="ECO:0000313" key="3">
    <source>
        <dbReference type="Proteomes" id="UP000199092"/>
    </source>
</evidence>
<dbReference type="GO" id="GO:0004029">
    <property type="term" value="F:aldehyde dehydrogenase (NAD+) activity"/>
    <property type="evidence" value="ECO:0007669"/>
    <property type="project" value="TreeGrafter"/>
</dbReference>
<dbReference type="Gene3D" id="3.40.50.720">
    <property type="entry name" value="NAD(P)-binding Rossmann-like Domain"/>
    <property type="match status" value="1"/>
</dbReference>
<organism evidence="2 3">
    <name type="scientific">Friedmanniella luteola</name>
    <dbReference type="NCBI Taxonomy" id="546871"/>
    <lineage>
        <taxon>Bacteria</taxon>
        <taxon>Bacillati</taxon>
        <taxon>Actinomycetota</taxon>
        <taxon>Actinomycetes</taxon>
        <taxon>Propionibacteriales</taxon>
        <taxon>Nocardioidaceae</taxon>
        <taxon>Friedmanniella</taxon>
    </lineage>
</organism>
<evidence type="ECO:0000313" key="2">
    <source>
        <dbReference type="EMBL" id="SDS23607.1"/>
    </source>
</evidence>
<proteinExistence type="predicted"/>
<dbReference type="RefSeq" id="WP_091411339.1">
    <property type="nucleotide sequence ID" value="NZ_LT629749.1"/>
</dbReference>
<dbReference type="InterPro" id="IPR036291">
    <property type="entry name" value="NAD(P)-bd_dom_sf"/>
</dbReference>
<dbReference type="Proteomes" id="UP000199092">
    <property type="component" value="Chromosome I"/>
</dbReference>
<feature type="domain" description="NAD-dependent epimerase/dehydratase" evidence="1">
    <location>
        <begin position="4"/>
        <end position="196"/>
    </location>
</feature>
<name>A0A1H1QJU8_9ACTN</name>
<evidence type="ECO:0000259" key="1">
    <source>
        <dbReference type="Pfam" id="PF01370"/>
    </source>
</evidence>